<dbReference type="Proteomes" id="UP001234178">
    <property type="component" value="Unassembled WGS sequence"/>
</dbReference>
<name>A0ABR0ARN4_9CRUS</name>
<keyword evidence="2" id="KW-1185">Reference proteome</keyword>
<dbReference type="EMBL" id="JAOYFB010000038">
    <property type="protein sequence ID" value="KAK4027771.1"/>
    <property type="molecule type" value="Genomic_DNA"/>
</dbReference>
<gene>
    <name evidence="1" type="ORF">OUZ56_016818</name>
</gene>
<evidence type="ECO:0000313" key="2">
    <source>
        <dbReference type="Proteomes" id="UP001234178"/>
    </source>
</evidence>
<sequence length="185" mass="20365">MEMNVPKKKDPAPQVETVRFCFGGICHRQENNLVKRDRKSDCLAGHSPRSGFEPTRHLSLRLEHSKMAAYTTTLPKLLFHLKDKDICEYTENIMLRSASDIEHDCTWTRSPLRKGGGAVLIALPGGGCDEAGLPSAGTLSSLQMSPMPLPASWPMTSSMGLVAATIGRSSRRLRHKTLPLANLTR</sequence>
<organism evidence="1 2">
    <name type="scientific">Daphnia magna</name>
    <dbReference type="NCBI Taxonomy" id="35525"/>
    <lineage>
        <taxon>Eukaryota</taxon>
        <taxon>Metazoa</taxon>
        <taxon>Ecdysozoa</taxon>
        <taxon>Arthropoda</taxon>
        <taxon>Crustacea</taxon>
        <taxon>Branchiopoda</taxon>
        <taxon>Diplostraca</taxon>
        <taxon>Cladocera</taxon>
        <taxon>Anomopoda</taxon>
        <taxon>Daphniidae</taxon>
        <taxon>Daphnia</taxon>
    </lineage>
</organism>
<evidence type="ECO:0000313" key="1">
    <source>
        <dbReference type="EMBL" id="KAK4027771.1"/>
    </source>
</evidence>
<protein>
    <submittedName>
        <fullName evidence="1">Uncharacterized protein</fullName>
    </submittedName>
</protein>
<reference evidence="1 2" key="1">
    <citation type="journal article" date="2023" name="Nucleic Acids Res.">
        <title>The hologenome of Daphnia magna reveals possible DNA methylation and microbiome-mediated evolution of the host genome.</title>
        <authorList>
            <person name="Chaturvedi A."/>
            <person name="Li X."/>
            <person name="Dhandapani V."/>
            <person name="Marshall H."/>
            <person name="Kissane S."/>
            <person name="Cuenca-Cambronero M."/>
            <person name="Asole G."/>
            <person name="Calvet F."/>
            <person name="Ruiz-Romero M."/>
            <person name="Marangio P."/>
            <person name="Guigo R."/>
            <person name="Rago D."/>
            <person name="Mirbahai L."/>
            <person name="Eastwood N."/>
            <person name="Colbourne J.K."/>
            <person name="Zhou J."/>
            <person name="Mallon E."/>
            <person name="Orsini L."/>
        </authorList>
    </citation>
    <scope>NUCLEOTIDE SEQUENCE [LARGE SCALE GENOMIC DNA]</scope>
    <source>
        <strain evidence="1">LRV0_1</strain>
    </source>
</reference>
<comment type="caution">
    <text evidence="1">The sequence shown here is derived from an EMBL/GenBank/DDBJ whole genome shotgun (WGS) entry which is preliminary data.</text>
</comment>
<proteinExistence type="predicted"/>
<accession>A0ABR0ARN4</accession>